<name>A0ABV0T454_9TELE</name>
<protein>
    <submittedName>
        <fullName evidence="1">Uncharacterized protein</fullName>
    </submittedName>
</protein>
<accession>A0ABV0T454</accession>
<evidence type="ECO:0000313" key="2">
    <source>
        <dbReference type="Proteomes" id="UP001482620"/>
    </source>
</evidence>
<dbReference type="EMBL" id="JAHRIQ010014992">
    <property type="protein sequence ID" value="MEQ2226357.1"/>
    <property type="molecule type" value="Genomic_DNA"/>
</dbReference>
<sequence length="103" mass="11742">MEEVGDPPDLLGHDDAWLISWLKLSRTIILELCMELASVVQRGTRRNRGSLVPVPVLSTVLSTGVSQRELTDSEEMISECNQSYGLDPYWYEGPIWDSIWFNE</sequence>
<comment type="caution">
    <text evidence="1">The sequence shown here is derived from an EMBL/GenBank/DDBJ whole genome shotgun (WGS) entry which is preliminary data.</text>
</comment>
<proteinExistence type="predicted"/>
<gene>
    <name evidence="1" type="ORF">ILYODFUR_026665</name>
</gene>
<dbReference type="Proteomes" id="UP001482620">
    <property type="component" value="Unassembled WGS sequence"/>
</dbReference>
<organism evidence="1 2">
    <name type="scientific">Ilyodon furcidens</name>
    <name type="common">goldbreast splitfin</name>
    <dbReference type="NCBI Taxonomy" id="33524"/>
    <lineage>
        <taxon>Eukaryota</taxon>
        <taxon>Metazoa</taxon>
        <taxon>Chordata</taxon>
        <taxon>Craniata</taxon>
        <taxon>Vertebrata</taxon>
        <taxon>Euteleostomi</taxon>
        <taxon>Actinopterygii</taxon>
        <taxon>Neopterygii</taxon>
        <taxon>Teleostei</taxon>
        <taxon>Neoteleostei</taxon>
        <taxon>Acanthomorphata</taxon>
        <taxon>Ovalentaria</taxon>
        <taxon>Atherinomorphae</taxon>
        <taxon>Cyprinodontiformes</taxon>
        <taxon>Goodeidae</taxon>
        <taxon>Ilyodon</taxon>
    </lineage>
</organism>
<keyword evidence="2" id="KW-1185">Reference proteome</keyword>
<evidence type="ECO:0000313" key="1">
    <source>
        <dbReference type="EMBL" id="MEQ2226357.1"/>
    </source>
</evidence>
<reference evidence="1 2" key="1">
    <citation type="submission" date="2021-06" db="EMBL/GenBank/DDBJ databases">
        <authorList>
            <person name="Palmer J.M."/>
        </authorList>
    </citation>
    <scope>NUCLEOTIDE SEQUENCE [LARGE SCALE GENOMIC DNA]</scope>
    <source>
        <strain evidence="2">if_2019</strain>
        <tissue evidence="1">Muscle</tissue>
    </source>
</reference>